<feature type="compositionally biased region" description="Low complexity" evidence="3">
    <location>
        <begin position="558"/>
        <end position="567"/>
    </location>
</feature>
<dbReference type="STRING" id="1141098.A0A1Y2E7A4"/>
<feature type="compositionally biased region" description="Polar residues" evidence="3">
    <location>
        <begin position="886"/>
        <end position="895"/>
    </location>
</feature>
<dbReference type="EMBL" id="MCFJ01000004">
    <property type="protein sequence ID" value="ORY67204.1"/>
    <property type="molecule type" value="Genomic_DNA"/>
</dbReference>
<dbReference type="Proteomes" id="UP000193689">
    <property type="component" value="Unassembled WGS sequence"/>
</dbReference>
<organism evidence="4 5">
    <name type="scientific">Pseudomassariella vexata</name>
    <dbReference type="NCBI Taxonomy" id="1141098"/>
    <lineage>
        <taxon>Eukaryota</taxon>
        <taxon>Fungi</taxon>
        <taxon>Dikarya</taxon>
        <taxon>Ascomycota</taxon>
        <taxon>Pezizomycotina</taxon>
        <taxon>Sordariomycetes</taxon>
        <taxon>Xylariomycetidae</taxon>
        <taxon>Amphisphaeriales</taxon>
        <taxon>Pseudomassariaceae</taxon>
        <taxon>Pseudomassariella</taxon>
    </lineage>
</organism>
<dbReference type="InterPro" id="IPR011990">
    <property type="entry name" value="TPR-like_helical_dom_sf"/>
</dbReference>
<feature type="compositionally biased region" description="Low complexity" evidence="3">
    <location>
        <begin position="82"/>
        <end position="93"/>
    </location>
</feature>
<dbReference type="Gene3D" id="1.25.40.10">
    <property type="entry name" value="Tetratricopeptide repeat domain"/>
    <property type="match status" value="2"/>
</dbReference>
<reference evidence="4 5" key="1">
    <citation type="submission" date="2016-07" db="EMBL/GenBank/DDBJ databases">
        <title>Pervasive Adenine N6-methylation of Active Genes in Fungi.</title>
        <authorList>
            <consortium name="DOE Joint Genome Institute"/>
            <person name="Mondo S.J."/>
            <person name="Dannebaum R.O."/>
            <person name="Kuo R.C."/>
            <person name="Labutti K."/>
            <person name="Haridas S."/>
            <person name="Kuo A."/>
            <person name="Salamov A."/>
            <person name="Ahrendt S.R."/>
            <person name="Lipzen A."/>
            <person name="Sullivan W."/>
            <person name="Andreopoulos W.B."/>
            <person name="Clum A."/>
            <person name="Lindquist E."/>
            <person name="Daum C."/>
            <person name="Ramamoorthy G.K."/>
            <person name="Gryganskyi A."/>
            <person name="Culley D."/>
            <person name="Magnuson J.K."/>
            <person name="James T.Y."/>
            <person name="O'Malley M.A."/>
            <person name="Stajich J.E."/>
            <person name="Spatafora J.W."/>
            <person name="Visel A."/>
            <person name="Grigoriev I.V."/>
        </authorList>
    </citation>
    <scope>NUCLEOTIDE SEQUENCE [LARGE SCALE GENOMIC DNA]</scope>
    <source>
        <strain evidence="4 5">CBS 129021</strain>
    </source>
</reference>
<feature type="compositionally biased region" description="Basic and acidic residues" evidence="3">
    <location>
        <begin position="928"/>
        <end position="937"/>
    </location>
</feature>
<dbReference type="GeneID" id="63775971"/>
<name>A0A1Y2E7A4_9PEZI</name>
<feature type="compositionally biased region" description="Basic and acidic residues" evidence="3">
    <location>
        <begin position="42"/>
        <end position="59"/>
    </location>
</feature>
<feature type="repeat" description="TPR" evidence="2">
    <location>
        <begin position="266"/>
        <end position="299"/>
    </location>
</feature>
<proteinExistence type="predicted"/>
<evidence type="ECO:0000313" key="5">
    <source>
        <dbReference type="Proteomes" id="UP000193689"/>
    </source>
</evidence>
<dbReference type="OrthoDB" id="4095816at2759"/>
<dbReference type="PROSITE" id="PS50005">
    <property type="entry name" value="TPR"/>
    <property type="match status" value="1"/>
</dbReference>
<feature type="compositionally biased region" description="Basic and acidic residues" evidence="3">
    <location>
        <begin position="135"/>
        <end position="147"/>
    </location>
</feature>
<evidence type="ECO:0008006" key="6">
    <source>
        <dbReference type="Google" id="ProtNLM"/>
    </source>
</evidence>
<evidence type="ECO:0000256" key="1">
    <source>
        <dbReference type="ARBA" id="ARBA00022737"/>
    </source>
</evidence>
<dbReference type="PANTHER" id="PTHR46430">
    <property type="entry name" value="PROTEIN SKT5-RELATED"/>
    <property type="match status" value="1"/>
</dbReference>
<feature type="region of interest" description="Disordered" evidence="3">
    <location>
        <begin position="504"/>
        <end position="937"/>
    </location>
</feature>
<dbReference type="SMART" id="SM00671">
    <property type="entry name" value="SEL1"/>
    <property type="match status" value="6"/>
</dbReference>
<accession>A0A1Y2E7A4</accession>
<dbReference type="Pfam" id="PF08238">
    <property type="entry name" value="Sel1"/>
    <property type="match status" value="6"/>
</dbReference>
<gene>
    <name evidence="4" type="ORF">BCR38DRAFT_426359</name>
</gene>
<protein>
    <recommendedName>
        <fullName evidence="6">Chitin synthase activator</fullName>
    </recommendedName>
</protein>
<keyword evidence="1" id="KW-0677">Repeat</keyword>
<dbReference type="InterPro" id="IPR019734">
    <property type="entry name" value="TPR_rpt"/>
</dbReference>
<sequence>MSHFGATFYPTGQDDYYYPRPEVIAPSPQRVMPEVPHQMQADLHRLELEARSVDPRRDGSQPMPGPGGPQHGREPSLNTRFGQQYQQPKPGQPATDYSPASNYSPYHENENNTALFDQNGKDMRDLPSFSPFPKVKGEHIPPSDEEKEAVLAESRQHVLHSNDPSMQICWARDVLSYVEISAEAAVREAEALRGPGERETMRPGTPKIEHELRMDAVNIVTYLAEQGHPEAVFIRSKWLEFGKFGKRQDKKEAYLGYTAAAQHGWGRAEYRIGMLYENSNDVSLAIQHYNKGLALKDSAASYRLGMISLMGQHGQYKDMPRGLELIHSAADTADEDAPQGAFVYGMIIARDLPDVNIPQGVLSSDLGVARQYIEKAAYLGFAKAQLKMGQAYELCQLSCDFNPALSLHYYGLAARQGQPEACLGVSRWFLFGYEGTFAKNEQLAYKYAQLAAKAKLPTGEFAMGYYNEIGIYVEKDLREARRWYELAADHGNKDALQRIEGLSQSKTLSKTDHETTALSRVKSQHGSQRGKRPDRFKQNNPLPPLAEGSQRSPRDSPRVSPNPSPRSQTHEHADMPDPSLTGTGGRPPAFTVNLPDRPKSAAPYPEDDRPAPLNLARPKSTAPYPEDDMSSRTPQLAPQGSHFNPGIRPSADHSTSAFAIRSQSPGQQGIPGPSIRQSQSGGNLGIPPAGVDPNRGRPVSASASWAPQVQGGRGQMSAYDQRPPSGPHGGYNQRPAGAGGPAPNNPSQNRLTKTNPNIPPPGQFPPGGYGAPAPIPANPGRDYGTRPAPRPASNTYSGRPSGAGGMTSPTMSGGIGPGPRSDSMASMGSMGTPGLPPGPRPASARPGPGPGPITPGIPRKDPPMDYGMGPAGSGRASAPPAKIGSPTPTINSMGSAMSAPAQGSAPQAKPKPVKSGPATFDEMGIPQGKKEDECVVM</sequence>
<evidence type="ECO:0000256" key="3">
    <source>
        <dbReference type="SAM" id="MobiDB-lite"/>
    </source>
</evidence>
<dbReference type="SUPFAM" id="SSF81901">
    <property type="entry name" value="HCP-like"/>
    <property type="match status" value="1"/>
</dbReference>
<feature type="compositionally biased region" description="Polar residues" evidence="3">
    <location>
        <begin position="652"/>
        <end position="667"/>
    </location>
</feature>
<comment type="caution">
    <text evidence="4">The sequence shown here is derived from an EMBL/GenBank/DDBJ whole genome shotgun (WGS) entry which is preliminary data.</text>
</comment>
<dbReference type="AlphaFoldDB" id="A0A1Y2E7A4"/>
<dbReference type="InterPro" id="IPR051726">
    <property type="entry name" value="Chitin_Synth_Reg"/>
</dbReference>
<keyword evidence="5" id="KW-1185">Reference proteome</keyword>
<dbReference type="InterPro" id="IPR006597">
    <property type="entry name" value="Sel1-like"/>
</dbReference>
<dbReference type="PANTHER" id="PTHR46430:SF2">
    <property type="entry name" value="CHITIN SYNTHASE REGULATORY FACTOR 4"/>
    <property type="match status" value="1"/>
</dbReference>
<dbReference type="InParanoid" id="A0A1Y2E7A4"/>
<feature type="region of interest" description="Disordered" evidence="3">
    <location>
        <begin position="1"/>
        <end position="147"/>
    </location>
</feature>
<dbReference type="RefSeq" id="XP_040717828.1">
    <property type="nucleotide sequence ID" value="XM_040859759.1"/>
</dbReference>
<evidence type="ECO:0000256" key="2">
    <source>
        <dbReference type="PROSITE-ProRule" id="PRU00339"/>
    </source>
</evidence>
<evidence type="ECO:0000313" key="4">
    <source>
        <dbReference type="EMBL" id="ORY67204.1"/>
    </source>
</evidence>
<feature type="compositionally biased region" description="Polar residues" evidence="3">
    <location>
        <begin position="745"/>
        <end position="754"/>
    </location>
</feature>
<feature type="compositionally biased region" description="Polar residues" evidence="3">
    <location>
        <begin position="631"/>
        <end position="642"/>
    </location>
</feature>
<keyword evidence="2" id="KW-0802">TPR repeat</keyword>